<dbReference type="Proteomes" id="UP001055013">
    <property type="component" value="Unassembled WGS sequence"/>
</dbReference>
<accession>A0ACB5R6T4</accession>
<evidence type="ECO:0000313" key="2">
    <source>
        <dbReference type="Proteomes" id="UP001055013"/>
    </source>
</evidence>
<name>A0ACB5R6T4_9BURK</name>
<comment type="caution">
    <text evidence="1">The sequence shown here is derived from an EMBL/GenBank/DDBJ whole genome shotgun (WGS) entry which is preliminary data.</text>
</comment>
<proteinExistence type="predicted"/>
<reference evidence="1" key="1">
    <citation type="submission" date="2021-09" db="EMBL/GenBank/DDBJ databases">
        <title>Isolation and characterization of 3-chlorobenzoate degrading bacteria from soils in Shizuoka.</title>
        <authorList>
            <person name="Ifat A."/>
            <person name="Ogawa N."/>
            <person name="Kimbara K."/>
            <person name="Moriuchi R."/>
            <person name="Dohra H."/>
            <person name="Shintani M."/>
        </authorList>
    </citation>
    <scope>NUCLEOTIDE SEQUENCE</scope>
    <source>
        <strain evidence="1">19CS2-2</strain>
    </source>
</reference>
<sequence length="186" mass="20302">MKIGYARVSTDEQSLELQMDALHRAGCERVFTDQGISGATIERDGLSQALAAVGTGDVFVVWKLDRLGRSLSFLIELIDRFRQQEIGFESLSDGINTTTAGGKLVFHIMGALAEFERALISERTKAGMAARKRRGKHIGRPPALSAEQIEHARAAISSDTETLAGMASILNVNRSTLHRHLKAKKS</sequence>
<evidence type="ECO:0000313" key="1">
    <source>
        <dbReference type="EMBL" id="GJH22772.1"/>
    </source>
</evidence>
<organism evidence="1 2">
    <name type="scientific">Caballeronia novacaledonica</name>
    <dbReference type="NCBI Taxonomy" id="1544861"/>
    <lineage>
        <taxon>Bacteria</taxon>
        <taxon>Pseudomonadati</taxon>
        <taxon>Pseudomonadota</taxon>
        <taxon>Betaproteobacteria</taxon>
        <taxon>Burkholderiales</taxon>
        <taxon>Burkholderiaceae</taxon>
        <taxon>Caballeronia</taxon>
    </lineage>
</organism>
<keyword evidence="2" id="KW-1185">Reference proteome</keyword>
<dbReference type="EMBL" id="BPUR01000052">
    <property type="protein sequence ID" value="GJH22772.1"/>
    <property type="molecule type" value="Genomic_DNA"/>
</dbReference>
<protein>
    <submittedName>
        <fullName evidence="1">Recombinase family protein</fullName>
    </submittedName>
</protein>
<gene>
    <name evidence="1" type="ORF">CBA19CS22_39540</name>
</gene>